<evidence type="ECO:0000313" key="2">
    <source>
        <dbReference type="EMBL" id="MBC5642076.1"/>
    </source>
</evidence>
<sequence>MKKFYWFASMLTIVLGVTFTSCDDDDSIPEPEIPAVPTETSKVYILNGGMDGQNNATLSMLDMESGEMTADIFADVNGRALGNMGQSMLLYGSKLYISVYRSSTLEVLDAATSKVITTLKPVDSEGAPRAPRMMASHEGKVYMTTFDGFVAKIDTASLAIEGYTAVGPNPDGIAIANGKIYTADTDGMNWPSTSDKLSVVDIASFKKIGDVTVGLNPNHVFSDSEGDIYAVCYGDYKVGADMLYRVDTKDDKAEAVDGVNVTKMYVKNDTAYCYVANYYNPDGKAAFTFDLKTDKVINPTFIKDFSVFTSDPSAIGVDPVSGDVYYGISSYFQNDDIFIFDKEGTLKKTVEVGMSPSTFAFVTNQ</sequence>
<keyword evidence="1" id="KW-0732">Signal</keyword>
<dbReference type="Pfam" id="PF16819">
    <property type="entry name" value="DUF5074"/>
    <property type="match status" value="1"/>
</dbReference>
<evidence type="ECO:0000313" key="3">
    <source>
        <dbReference type="Proteomes" id="UP000644010"/>
    </source>
</evidence>
<dbReference type="PANTHER" id="PTHR47197">
    <property type="entry name" value="PROTEIN NIRF"/>
    <property type="match status" value="1"/>
</dbReference>
<dbReference type="InterPro" id="IPR031815">
    <property type="entry name" value="DUF5074"/>
</dbReference>
<evidence type="ECO:0000256" key="1">
    <source>
        <dbReference type="SAM" id="SignalP"/>
    </source>
</evidence>
<dbReference type="InterPro" id="IPR051200">
    <property type="entry name" value="Host-pathogen_enzymatic-act"/>
</dbReference>
<organism evidence="2 3">
    <name type="scientific">Parabacteroides segnis</name>
    <dbReference type="NCBI Taxonomy" id="2763058"/>
    <lineage>
        <taxon>Bacteria</taxon>
        <taxon>Pseudomonadati</taxon>
        <taxon>Bacteroidota</taxon>
        <taxon>Bacteroidia</taxon>
        <taxon>Bacteroidales</taxon>
        <taxon>Tannerellaceae</taxon>
        <taxon>Parabacteroides</taxon>
    </lineage>
</organism>
<dbReference type="PANTHER" id="PTHR47197:SF3">
    <property type="entry name" value="DIHYDRO-HEME D1 DEHYDROGENASE"/>
    <property type="match status" value="1"/>
</dbReference>
<reference evidence="2 3" key="1">
    <citation type="submission" date="2020-08" db="EMBL/GenBank/DDBJ databases">
        <title>Genome public.</title>
        <authorList>
            <person name="Liu C."/>
            <person name="Sun Q."/>
        </authorList>
    </citation>
    <scope>NUCLEOTIDE SEQUENCE [LARGE SCALE GENOMIC DNA]</scope>
    <source>
        <strain evidence="2 3">BX2</strain>
    </source>
</reference>
<name>A0ABR7DX25_9BACT</name>
<dbReference type="PROSITE" id="PS51257">
    <property type="entry name" value="PROKAR_LIPOPROTEIN"/>
    <property type="match status" value="1"/>
</dbReference>
<dbReference type="Gene3D" id="2.130.10.10">
    <property type="entry name" value="YVTN repeat-like/Quinoprotein amine dehydrogenase"/>
    <property type="match status" value="1"/>
</dbReference>
<keyword evidence="3" id="KW-1185">Reference proteome</keyword>
<accession>A0ABR7DX25</accession>
<dbReference type="InterPro" id="IPR011048">
    <property type="entry name" value="Haem_d1_sf"/>
</dbReference>
<feature type="signal peptide" evidence="1">
    <location>
        <begin position="1"/>
        <end position="23"/>
    </location>
</feature>
<dbReference type="EMBL" id="JACOOI010000003">
    <property type="protein sequence ID" value="MBC5642076.1"/>
    <property type="molecule type" value="Genomic_DNA"/>
</dbReference>
<feature type="chain" id="PRO_5047523962" evidence="1">
    <location>
        <begin position="24"/>
        <end position="365"/>
    </location>
</feature>
<dbReference type="InterPro" id="IPR015943">
    <property type="entry name" value="WD40/YVTN_repeat-like_dom_sf"/>
</dbReference>
<gene>
    <name evidence="2" type="ORF">H8S77_04170</name>
</gene>
<dbReference type="RefSeq" id="WP_128133880.1">
    <property type="nucleotide sequence ID" value="NZ_JACOOI010000003.1"/>
</dbReference>
<dbReference type="Proteomes" id="UP000644010">
    <property type="component" value="Unassembled WGS sequence"/>
</dbReference>
<proteinExistence type="predicted"/>
<comment type="caution">
    <text evidence="2">The sequence shown here is derived from an EMBL/GenBank/DDBJ whole genome shotgun (WGS) entry which is preliminary data.</text>
</comment>
<protein>
    <submittedName>
        <fullName evidence="2">YncE family protein</fullName>
    </submittedName>
</protein>
<dbReference type="SUPFAM" id="SSF51004">
    <property type="entry name" value="C-terminal (heme d1) domain of cytochrome cd1-nitrite reductase"/>
    <property type="match status" value="1"/>
</dbReference>